<accession>A0A6A4V4S7</accession>
<name>A0A6A4V4S7_AMPAM</name>
<feature type="region of interest" description="Disordered" evidence="1">
    <location>
        <begin position="179"/>
        <end position="255"/>
    </location>
</feature>
<keyword evidence="3" id="KW-1185">Reference proteome</keyword>
<dbReference type="AlphaFoldDB" id="A0A6A4V4S7"/>
<dbReference type="InterPro" id="IPR021109">
    <property type="entry name" value="Peptidase_aspartic_dom_sf"/>
</dbReference>
<sequence length="715" mass="79108">MNVEGVSPPTPFLARPGKPALPWSDWIFSFHNYLTALGGEAYSTERKTALLLHCVGAEAQRVYRTLPVQPRREDEDEFHAAERQLAEFYEPQVNVIAERFFFRQRRQESHEPTADYVAALRRLAVNCSFGQMTDAMIRDQVVEATVHPILRERFLQDKGLTLDRVLEIAEAFERSRREATAMAGPARPAADGAQSLHQISDARQRRGRRPWRPARRQDDRRPAPAQLQADRRPGPAQLQPDTCPSCGRRQHNERGRCPATGATCRQCGRTGHFAVVCWSGERNDDRRCHELTVLCCAVPNTDKMMCEVQMEVPGITQTVNLQVDTGATVSALGLGIARRLFKGSRLNRTSARLFGFGRHQLQVLGTLPALVTYRGRRANTEFFIIDSDGEEAVMGLDLLKQLDVNLHPAIAAMGVERVAQLSLEHLSALLPRLERYGAHGLQTRSLLRLFLRRINTAPFEVFAAGGDAADAAVVTVTHETPQRATLHVCAGDDIASQHRLLNLLRAPQLSRLWSSSVRAEGVSTELAPTLASVAAEHGARVTFEEQQRLFARHPSLPCLTGTMPRPGVAVRPLQRRHLPRLRRHRRTCAAPEPADLRLSAGVYLTSESADEPTAWALVSREGALAFGDSERADDQGEHRRLAVAEVTRLCQHLDVPCVSAVPDTDLEAFRDLMRLDFISAHAVLSAELVPIAAADAQGTAEAGEPESRAALMHGV</sequence>
<evidence type="ECO:0000256" key="1">
    <source>
        <dbReference type="SAM" id="MobiDB-lite"/>
    </source>
</evidence>
<dbReference type="SUPFAM" id="SSF50630">
    <property type="entry name" value="Acid proteases"/>
    <property type="match status" value="1"/>
</dbReference>
<feature type="compositionally biased region" description="Basic residues" evidence="1">
    <location>
        <begin position="205"/>
        <end position="214"/>
    </location>
</feature>
<feature type="compositionally biased region" description="Low complexity" evidence="1">
    <location>
        <begin position="180"/>
        <end position="193"/>
    </location>
</feature>
<dbReference type="EMBL" id="VIIS01001892">
    <property type="protein sequence ID" value="KAF0291287.1"/>
    <property type="molecule type" value="Genomic_DNA"/>
</dbReference>
<proteinExistence type="predicted"/>
<gene>
    <name evidence="2" type="ORF">FJT64_010581</name>
</gene>
<dbReference type="Gene3D" id="2.40.70.10">
    <property type="entry name" value="Acid Proteases"/>
    <property type="match status" value="1"/>
</dbReference>
<dbReference type="Proteomes" id="UP000440578">
    <property type="component" value="Unassembled WGS sequence"/>
</dbReference>
<comment type="caution">
    <text evidence="2">The sequence shown here is derived from an EMBL/GenBank/DDBJ whole genome shotgun (WGS) entry which is preliminary data.</text>
</comment>
<organism evidence="2 3">
    <name type="scientific">Amphibalanus amphitrite</name>
    <name type="common">Striped barnacle</name>
    <name type="synonym">Balanus amphitrite</name>
    <dbReference type="NCBI Taxonomy" id="1232801"/>
    <lineage>
        <taxon>Eukaryota</taxon>
        <taxon>Metazoa</taxon>
        <taxon>Ecdysozoa</taxon>
        <taxon>Arthropoda</taxon>
        <taxon>Crustacea</taxon>
        <taxon>Multicrustacea</taxon>
        <taxon>Cirripedia</taxon>
        <taxon>Thoracica</taxon>
        <taxon>Thoracicalcarea</taxon>
        <taxon>Balanomorpha</taxon>
        <taxon>Balanoidea</taxon>
        <taxon>Balanidae</taxon>
        <taxon>Amphibalaninae</taxon>
        <taxon>Amphibalanus</taxon>
    </lineage>
</organism>
<evidence type="ECO:0000313" key="3">
    <source>
        <dbReference type="Proteomes" id="UP000440578"/>
    </source>
</evidence>
<dbReference type="PANTHER" id="PTHR33198">
    <property type="entry name" value="ANK_REP_REGION DOMAIN-CONTAINING PROTEIN-RELATED"/>
    <property type="match status" value="1"/>
</dbReference>
<reference evidence="2 3" key="1">
    <citation type="submission" date="2019-07" db="EMBL/GenBank/DDBJ databases">
        <title>Draft genome assembly of a fouling barnacle, Amphibalanus amphitrite (Darwin, 1854): The first reference genome for Thecostraca.</title>
        <authorList>
            <person name="Kim W."/>
        </authorList>
    </citation>
    <scope>NUCLEOTIDE SEQUENCE [LARGE SCALE GENOMIC DNA]</scope>
    <source>
        <strain evidence="2">SNU_AA5</strain>
        <tissue evidence="2">Soma without cirri and trophi</tissue>
    </source>
</reference>
<protein>
    <recommendedName>
        <fullName evidence="4">CCHC-type domain-containing protein</fullName>
    </recommendedName>
</protein>
<dbReference type="OrthoDB" id="6380665at2759"/>
<evidence type="ECO:0008006" key="4">
    <source>
        <dbReference type="Google" id="ProtNLM"/>
    </source>
</evidence>
<evidence type="ECO:0000313" key="2">
    <source>
        <dbReference type="EMBL" id="KAF0291287.1"/>
    </source>
</evidence>
<dbReference type="PANTHER" id="PTHR33198:SF20">
    <property type="entry name" value="RETROTRANSPOSON GAG DOMAIN-CONTAINING PROTEIN"/>
    <property type="match status" value="1"/>
</dbReference>